<evidence type="ECO:0000256" key="2">
    <source>
        <dbReference type="ARBA" id="ARBA00022888"/>
    </source>
</evidence>
<proteinExistence type="predicted"/>
<gene>
    <name evidence="6" type="ORF">SNE40_011933</name>
</gene>
<keyword evidence="2" id="KW-0061">Asparagine biosynthesis</keyword>
<dbReference type="PROSITE" id="PS51278">
    <property type="entry name" value="GATASE_TYPE_2"/>
    <property type="match status" value="1"/>
</dbReference>
<name>A0AAN8JQG2_PATCE</name>
<evidence type="ECO:0000256" key="4">
    <source>
        <dbReference type="SAM" id="Coils"/>
    </source>
</evidence>
<organism evidence="6 7">
    <name type="scientific">Patella caerulea</name>
    <name type="common">Rayed Mediterranean limpet</name>
    <dbReference type="NCBI Taxonomy" id="87958"/>
    <lineage>
        <taxon>Eukaryota</taxon>
        <taxon>Metazoa</taxon>
        <taxon>Spiralia</taxon>
        <taxon>Lophotrochozoa</taxon>
        <taxon>Mollusca</taxon>
        <taxon>Gastropoda</taxon>
        <taxon>Patellogastropoda</taxon>
        <taxon>Patelloidea</taxon>
        <taxon>Patellidae</taxon>
        <taxon>Patella</taxon>
    </lineage>
</organism>
<dbReference type="Proteomes" id="UP001347796">
    <property type="component" value="Unassembled WGS sequence"/>
</dbReference>
<dbReference type="Gene3D" id="3.60.20.10">
    <property type="entry name" value="Glutamine Phosphoribosylpyrophosphate, subunit 1, domain 1"/>
    <property type="match status" value="1"/>
</dbReference>
<evidence type="ECO:0000313" key="6">
    <source>
        <dbReference type="EMBL" id="KAK6179615.1"/>
    </source>
</evidence>
<dbReference type="PANTHER" id="PTHR45937:SF1">
    <property type="entry name" value="ASPARAGINE SYNTHETASE DOMAIN-CONTAINING PROTEIN 1"/>
    <property type="match status" value="1"/>
</dbReference>
<sequence>MCGICCILYSDKDENNPKSVEGSSRLCFLGARGPDLQTNRTVELNNDFHLQLAGYVLHLRGQPTPQPLTNEDEDSLLWNGEIFGGIEVKEEDNDTQVLFSRLTECVTNTQLLHIVEQIEGPWAFIYWQSKKKKLWFGRDRFGRRSLLWHLPTTATDAFMLTSVTILSHEFYELPSVGVFCLDLSENDLKDSNLNLELFPWKDAKWPGTNDCVDNDNILHSNIYPVDISNIQISINKTTKINSWIPSLNMKIPSDDFKSIDLNNMTSKECLHSLLQNNDLLKKSSKQFVDILEKAVKKRILNLPRELVSHHAQNPCSHLKENVPVNKDTSCERESSILECGKAKVAILFSGGIDSAIITALADRCVPVDEPIDLLNVAFEQLPKAQPNTVKKGKQSIQAEVKDKFSVPDRLTGYTALAELNPNRCWNFVEINVTQEELKDVRSKRVRHLVYPSCTVLDDSIGCAIWFAARGQGIMGNGKNKGDRFSSTARVILCGMGADEQLAGYSRHRSRYSEGKWDGLLQEIKMEMQRISARNLGRDDRIIGDHGKEARFPFLDEQVVQHLSGLPIHIKAQLDLPRGLGEKLLLRLSAYSIGLFNTSCFPKRAIQFGSRIAKLENNKEKASEKCERLSGE</sequence>
<dbReference type="SUPFAM" id="SSF56235">
    <property type="entry name" value="N-terminal nucleophile aminohydrolases (Ntn hydrolases)"/>
    <property type="match status" value="1"/>
</dbReference>
<evidence type="ECO:0000256" key="1">
    <source>
        <dbReference type="ARBA" id="ARBA00022605"/>
    </source>
</evidence>
<dbReference type="AlphaFoldDB" id="A0AAN8JQG2"/>
<dbReference type="CDD" id="cd01991">
    <property type="entry name" value="Asn_synthase_B_C"/>
    <property type="match status" value="1"/>
</dbReference>
<dbReference type="InterPro" id="IPR017932">
    <property type="entry name" value="GATase_2_dom"/>
</dbReference>
<keyword evidence="1" id="KW-0028">Amino-acid biosynthesis</keyword>
<protein>
    <recommendedName>
        <fullName evidence="5">Glutamine amidotransferase type-2 domain-containing protein</fullName>
    </recommendedName>
</protein>
<evidence type="ECO:0000256" key="3">
    <source>
        <dbReference type="ARBA" id="ARBA00022962"/>
    </source>
</evidence>
<dbReference type="Pfam" id="PF13537">
    <property type="entry name" value="GATase_7"/>
    <property type="match status" value="1"/>
</dbReference>
<dbReference type="Pfam" id="PF00733">
    <property type="entry name" value="Asn_synthase"/>
    <property type="match status" value="2"/>
</dbReference>
<evidence type="ECO:0000259" key="5">
    <source>
        <dbReference type="PROSITE" id="PS51278"/>
    </source>
</evidence>
<keyword evidence="7" id="KW-1185">Reference proteome</keyword>
<dbReference type="InterPro" id="IPR029055">
    <property type="entry name" value="Ntn_hydrolases_N"/>
</dbReference>
<dbReference type="SUPFAM" id="SSF52402">
    <property type="entry name" value="Adenine nucleotide alpha hydrolases-like"/>
    <property type="match status" value="1"/>
</dbReference>
<dbReference type="GO" id="GO:0004066">
    <property type="term" value="F:asparagine synthase (glutamine-hydrolyzing) activity"/>
    <property type="evidence" value="ECO:0007669"/>
    <property type="project" value="InterPro"/>
</dbReference>
<dbReference type="InterPro" id="IPR014729">
    <property type="entry name" value="Rossmann-like_a/b/a_fold"/>
</dbReference>
<feature type="coiled-coil region" evidence="4">
    <location>
        <begin position="604"/>
        <end position="631"/>
    </location>
</feature>
<dbReference type="Gene3D" id="3.40.50.620">
    <property type="entry name" value="HUPs"/>
    <property type="match status" value="1"/>
</dbReference>
<keyword evidence="4" id="KW-0175">Coiled coil</keyword>
<keyword evidence="3" id="KW-0315">Glutamine amidotransferase</keyword>
<dbReference type="InterPro" id="IPR001962">
    <property type="entry name" value="Asn_synthase"/>
</dbReference>
<dbReference type="EMBL" id="JAZGQO010000008">
    <property type="protein sequence ID" value="KAK6179615.1"/>
    <property type="molecule type" value="Genomic_DNA"/>
</dbReference>
<evidence type="ECO:0000313" key="7">
    <source>
        <dbReference type="Proteomes" id="UP001347796"/>
    </source>
</evidence>
<reference evidence="6 7" key="1">
    <citation type="submission" date="2024-01" db="EMBL/GenBank/DDBJ databases">
        <title>The genome of the rayed Mediterranean limpet Patella caerulea (Linnaeus, 1758).</title>
        <authorList>
            <person name="Anh-Thu Weber A."/>
            <person name="Halstead-Nussloch G."/>
        </authorList>
    </citation>
    <scope>NUCLEOTIDE SEQUENCE [LARGE SCALE GENOMIC DNA]</scope>
    <source>
        <strain evidence="6">AATW-2023a</strain>
        <tissue evidence="6">Whole specimen</tissue>
    </source>
</reference>
<comment type="caution">
    <text evidence="6">The sequence shown here is derived from an EMBL/GenBank/DDBJ whole genome shotgun (WGS) entry which is preliminary data.</text>
</comment>
<dbReference type="InterPro" id="IPR051857">
    <property type="entry name" value="Asn_synthetase_domain"/>
</dbReference>
<dbReference type="PANTHER" id="PTHR45937">
    <property type="entry name" value="ASPARAGINE SYNTHETASE DOMAIN-CONTAINING PROTEIN 1"/>
    <property type="match status" value="1"/>
</dbReference>
<feature type="domain" description="Glutamine amidotransferase type-2" evidence="5">
    <location>
        <begin position="2"/>
        <end position="194"/>
    </location>
</feature>
<accession>A0AAN8JQG2</accession>
<dbReference type="GO" id="GO:0006529">
    <property type="term" value="P:asparagine biosynthetic process"/>
    <property type="evidence" value="ECO:0007669"/>
    <property type="project" value="UniProtKB-KW"/>
</dbReference>